<keyword evidence="2" id="KW-1185">Reference proteome</keyword>
<dbReference type="RefSeq" id="WP_096351155.1">
    <property type="nucleotide sequence ID" value="NZ_AP017313.1"/>
</dbReference>
<dbReference type="EMBL" id="AP017313">
    <property type="protein sequence ID" value="BAU53552.1"/>
    <property type="molecule type" value="Genomic_DNA"/>
</dbReference>
<evidence type="ECO:0000313" key="1">
    <source>
        <dbReference type="EMBL" id="BAU53552.1"/>
    </source>
</evidence>
<organism evidence="1 2">
    <name type="scientific">Mucilaginibacter gotjawali</name>
    <dbReference type="NCBI Taxonomy" id="1550579"/>
    <lineage>
        <taxon>Bacteria</taxon>
        <taxon>Pseudomonadati</taxon>
        <taxon>Bacteroidota</taxon>
        <taxon>Sphingobacteriia</taxon>
        <taxon>Sphingobacteriales</taxon>
        <taxon>Sphingobacteriaceae</taxon>
        <taxon>Mucilaginibacter</taxon>
    </lineage>
</organism>
<name>A0A0X8X1R3_9SPHI</name>
<dbReference type="AlphaFoldDB" id="A0A0X8X1R3"/>
<proteinExistence type="predicted"/>
<sequence>MGLPLRITFNDKDYVYQIIDSKLIDQHSTELNLLLNGEKVGLIKNEKRVWVQKDDSKTIDPELIQALGRSVSLRMRM</sequence>
<dbReference type="Proteomes" id="UP000218263">
    <property type="component" value="Chromosome"/>
</dbReference>
<accession>A0A0X8X1R3</accession>
<evidence type="ECO:0000313" key="2">
    <source>
        <dbReference type="Proteomes" id="UP000218263"/>
    </source>
</evidence>
<protein>
    <submittedName>
        <fullName evidence="1">Uncharacterized protein</fullName>
    </submittedName>
</protein>
<dbReference type="OrthoDB" id="798105at2"/>
<reference evidence="1 2" key="1">
    <citation type="submission" date="2015-12" db="EMBL/GenBank/DDBJ databases">
        <title>Genome sequence of Mucilaginibacter gotjawali.</title>
        <authorList>
            <person name="Lee J.S."/>
            <person name="Lee K.C."/>
            <person name="Kim K.K."/>
            <person name="Lee B.W."/>
        </authorList>
    </citation>
    <scope>NUCLEOTIDE SEQUENCE [LARGE SCALE GENOMIC DNA]</scope>
    <source>
        <strain evidence="1 2">SA3-7</strain>
    </source>
</reference>
<gene>
    <name evidence="1" type="ORF">MgSA37_01721</name>
</gene>
<dbReference type="KEGG" id="mgot:MgSA37_01721"/>